<dbReference type="PATRIC" id="fig|1423739.3.peg.3221"/>
<dbReference type="Gene3D" id="1.20.58.110">
    <property type="entry name" value="Ribosomal protein S20"/>
    <property type="match status" value="1"/>
</dbReference>
<dbReference type="AlphaFoldDB" id="A0A0R1S9P6"/>
<dbReference type="HAMAP" id="MF_00500">
    <property type="entry name" value="Ribosomal_bS20"/>
    <property type="match status" value="1"/>
</dbReference>
<evidence type="ECO:0000256" key="1">
    <source>
        <dbReference type="ARBA" id="ARBA00007634"/>
    </source>
</evidence>
<dbReference type="STRING" id="1423739.FC85_GL003092"/>
<keyword evidence="4 7" id="KW-0689">Ribosomal protein</keyword>
<evidence type="ECO:0000256" key="2">
    <source>
        <dbReference type="ARBA" id="ARBA00022730"/>
    </source>
</evidence>
<keyword evidence="5 7" id="KW-0687">Ribonucleoprotein</keyword>
<dbReference type="SUPFAM" id="SSF46992">
    <property type="entry name" value="Ribosomal protein S20"/>
    <property type="match status" value="1"/>
</dbReference>
<evidence type="ECO:0000256" key="3">
    <source>
        <dbReference type="ARBA" id="ARBA00022884"/>
    </source>
</evidence>
<dbReference type="GO" id="GO:0005829">
    <property type="term" value="C:cytosol"/>
    <property type="evidence" value="ECO:0007669"/>
    <property type="project" value="TreeGrafter"/>
</dbReference>
<evidence type="ECO:0000256" key="5">
    <source>
        <dbReference type="ARBA" id="ARBA00023274"/>
    </source>
</evidence>
<evidence type="ECO:0000313" key="8">
    <source>
        <dbReference type="EMBL" id="KRL65744.1"/>
    </source>
</evidence>
<dbReference type="GO" id="GO:0070181">
    <property type="term" value="F:small ribosomal subunit rRNA binding"/>
    <property type="evidence" value="ECO:0007669"/>
    <property type="project" value="TreeGrafter"/>
</dbReference>
<dbReference type="NCBIfam" id="TIGR00029">
    <property type="entry name" value="S20"/>
    <property type="match status" value="1"/>
</dbReference>
<dbReference type="GO" id="GO:0015935">
    <property type="term" value="C:small ribosomal subunit"/>
    <property type="evidence" value="ECO:0007669"/>
    <property type="project" value="TreeGrafter"/>
</dbReference>
<dbReference type="Proteomes" id="UP000052013">
    <property type="component" value="Unassembled WGS sequence"/>
</dbReference>
<organism evidence="8 9">
    <name type="scientific">Lentilactobacillus diolivorans DSM 14421</name>
    <dbReference type="NCBI Taxonomy" id="1423739"/>
    <lineage>
        <taxon>Bacteria</taxon>
        <taxon>Bacillati</taxon>
        <taxon>Bacillota</taxon>
        <taxon>Bacilli</taxon>
        <taxon>Lactobacillales</taxon>
        <taxon>Lactobacillaceae</taxon>
        <taxon>Lentilactobacillus</taxon>
    </lineage>
</organism>
<dbReference type="Pfam" id="PF01649">
    <property type="entry name" value="Ribosomal_S20p"/>
    <property type="match status" value="1"/>
</dbReference>
<sequence length="87" mass="9675">MNQMPVIKSAIERVKTNEKAQRRNAAQLSTYRTAVKKFEKAQVAGSDDAKDLYINAISAIDRAKSKGLIKANKAARDKSRLTKRLAN</sequence>
<accession>A0A0R1S9P6</accession>
<dbReference type="InterPro" id="IPR002583">
    <property type="entry name" value="Ribosomal_bS20"/>
</dbReference>
<dbReference type="PANTHER" id="PTHR33398:SF1">
    <property type="entry name" value="SMALL RIBOSOMAL SUBUNIT PROTEIN BS20C"/>
    <property type="match status" value="1"/>
</dbReference>
<evidence type="ECO:0000256" key="7">
    <source>
        <dbReference type="HAMAP-Rule" id="MF_00500"/>
    </source>
</evidence>
<gene>
    <name evidence="7" type="primary">rpsT</name>
    <name evidence="8" type="ORF">FC85_GL003092</name>
</gene>
<keyword evidence="2 7" id="KW-0699">rRNA-binding</keyword>
<dbReference type="GO" id="GO:0006412">
    <property type="term" value="P:translation"/>
    <property type="evidence" value="ECO:0007669"/>
    <property type="project" value="UniProtKB-UniRule"/>
</dbReference>
<name>A0A0R1S9P6_9LACO</name>
<keyword evidence="3 7" id="KW-0694">RNA-binding</keyword>
<comment type="function">
    <text evidence="7">Binds directly to 16S ribosomal RNA.</text>
</comment>
<proteinExistence type="inferred from homology"/>
<evidence type="ECO:0000256" key="4">
    <source>
        <dbReference type="ARBA" id="ARBA00022980"/>
    </source>
</evidence>
<evidence type="ECO:0000313" key="9">
    <source>
        <dbReference type="Proteomes" id="UP000052013"/>
    </source>
</evidence>
<reference evidence="8 9" key="1">
    <citation type="journal article" date="2015" name="Genome Announc.">
        <title>Expanding the biotechnology potential of lactobacilli through comparative genomics of 213 strains and associated genera.</title>
        <authorList>
            <person name="Sun Z."/>
            <person name="Harris H.M."/>
            <person name="McCann A."/>
            <person name="Guo C."/>
            <person name="Argimon S."/>
            <person name="Zhang W."/>
            <person name="Yang X."/>
            <person name="Jeffery I.B."/>
            <person name="Cooney J.C."/>
            <person name="Kagawa T.F."/>
            <person name="Liu W."/>
            <person name="Song Y."/>
            <person name="Salvetti E."/>
            <person name="Wrobel A."/>
            <person name="Rasinkangas P."/>
            <person name="Parkhill J."/>
            <person name="Rea M.C."/>
            <person name="O'Sullivan O."/>
            <person name="Ritari J."/>
            <person name="Douillard F.P."/>
            <person name="Paul Ross R."/>
            <person name="Yang R."/>
            <person name="Briner A.E."/>
            <person name="Felis G.E."/>
            <person name="de Vos W.M."/>
            <person name="Barrangou R."/>
            <person name="Klaenhammer T.R."/>
            <person name="Caufield P.W."/>
            <person name="Cui Y."/>
            <person name="Zhang H."/>
            <person name="O'Toole P.W."/>
        </authorList>
    </citation>
    <scope>NUCLEOTIDE SEQUENCE [LARGE SCALE GENOMIC DNA]</scope>
    <source>
        <strain evidence="8 9">DSM 14421</strain>
    </source>
</reference>
<protein>
    <recommendedName>
        <fullName evidence="6 7">Small ribosomal subunit protein bS20</fullName>
    </recommendedName>
</protein>
<dbReference type="InterPro" id="IPR036510">
    <property type="entry name" value="Ribosomal_bS20_sf"/>
</dbReference>
<dbReference type="GO" id="GO:0003735">
    <property type="term" value="F:structural constituent of ribosome"/>
    <property type="evidence" value="ECO:0007669"/>
    <property type="project" value="InterPro"/>
</dbReference>
<dbReference type="PANTHER" id="PTHR33398">
    <property type="entry name" value="30S RIBOSOMAL PROTEIN S20"/>
    <property type="match status" value="1"/>
</dbReference>
<comment type="similarity">
    <text evidence="1 7">Belongs to the bacterial ribosomal protein bS20 family.</text>
</comment>
<evidence type="ECO:0000256" key="6">
    <source>
        <dbReference type="ARBA" id="ARBA00035136"/>
    </source>
</evidence>
<comment type="caution">
    <text evidence="8">The sequence shown here is derived from an EMBL/GenBank/DDBJ whole genome shotgun (WGS) entry which is preliminary data.</text>
</comment>
<dbReference type="EMBL" id="AZEY01000058">
    <property type="protein sequence ID" value="KRL65744.1"/>
    <property type="molecule type" value="Genomic_DNA"/>
</dbReference>